<comment type="caution">
    <text evidence="2">The sequence shown here is derived from an EMBL/GenBank/DDBJ whole genome shotgun (WGS) entry which is preliminary data.</text>
</comment>
<reference evidence="2 3" key="1">
    <citation type="journal article" date="2014" name="BMC Genomics">
        <title>Comparative genomics of the major fungal agents of human and animal Sporotrichosis: Sporothrix schenckii and Sporothrix brasiliensis.</title>
        <authorList>
            <person name="Teixeira M.M."/>
            <person name="de Almeida L.G."/>
            <person name="Kubitschek-Barreira P."/>
            <person name="Alves F.L."/>
            <person name="Kioshima E.S."/>
            <person name="Abadio A.K."/>
            <person name="Fernandes L."/>
            <person name="Derengowski L.S."/>
            <person name="Ferreira K.S."/>
            <person name="Souza R.C."/>
            <person name="Ruiz J.C."/>
            <person name="de Andrade N.C."/>
            <person name="Paes H.C."/>
            <person name="Nicola A.M."/>
            <person name="Albuquerque P."/>
            <person name="Gerber A.L."/>
            <person name="Martins V.P."/>
            <person name="Peconick L.D."/>
            <person name="Neto A.V."/>
            <person name="Chaucanez C.B."/>
            <person name="Silva P.A."/>
            <person name="Cunha O.L."/>
            <person name="de Oliveira F.F."/>
            <person name="dos Santos T.C."/>
            <person name="Barros A.L."/>
            <person name="Soares M.A."/>
            <person name="de Oliveira L.M."/>
            <person name="Marini M.M."/>
            <person name="Villalobos-Duno H."/>
            <person name="Cunha M.M."/>
            <person name="de Hoog S."/>
            <person name="da Silveira J.F."/>
            <person name="Henrissat B."/>
            <person name="Nino-Vega G.A."/>
            <person name="Cisalpino P.S."/>
            <person name="Mora-Montes H.M."/>
            <person name="Almeida S.R."/>
            <person name="Stajich J.E."/>
            <person name="Lopes-Bezerra L.M."/>
            <person name="Vasconcelos A.T."/>
            <person name="Felipe M.S."/>
        </authorList>
    </citation>
    <scope>NUCLEOTIDE SEQUENCE [LARGE SCALE GENOMIC DNA]</scope>
    <source>
        <strain evidence="2 3">1099-18</strain>
    </source>
</reference>
<feature type="compositionally biased region" description="Low complexity" evidence="1">
    <location>
        <begin position="173"/>
        <end position="183"/>
    </location>
</feature>
<feature type="region of interest" description="Disordered" evidence="1">
    <location>
        <begin position="83"/>
        <end position="196"/>
    </location>
</feature>
<dbReference type="Proteomes" id="UP000033710">
    <property type="component" value="Unassembled WGS sequence"/>
</dbReference>
<protein>
    <submittedName>
        <fullName evidence="2">Uncharacterized protein</fullName>
    </submittedName>
</protein>
<dbReference type="KEGG" id="ssck:SPSK_10348"/>
<organism evidence="2 3">
    <name type="scientific">Sporothrix schenckii 1099-18</name>
    <dbReference type="NCBI Taxonomy" id="1397361"/>
    <lineage>
        <taxon>Eukaryota</taxon>
        <taxon>Fungi</taxon>
        <taxon>Dikarya</taxon>
        <taxon>Ascomycota</taxon>
        <taxon>Pezizomycotina</taxon>
        <taxon>Sordariomycetes</taxon>
        <taxon>Sordariomycetidae</taxon>
        <taxon>Ophiostomatales</taxon>
        <taxon>Ophiostomataceae</taxon>
        <taxon>Sporothrix</taxon>
    </lineage>
</organism>
<reference evidence="2 3" key="2">
    <citation type="journal article" date="2015" name="Eukaryot. Cell">
        <title>Asexual propagation of a virulent clone complex in a human and feline outbreak of sporotrichosis.</title>
        <authorList>
            <person name="Teixeira Mde M."/>
            <person name="Rodrigues A.M."/>
            <person name="Tsui C.K."/>
            <person name="de Almeida L.G."/>
            <person name="Van Diepeningen A.D."/>
            <person name="van den Ende B.G."/>
            <person name="Fernandes G.F."/>
            <person name="Kano R."/>
            <person name="Hamelin R.C."/>
            <person name="Lopes-Bezerra L.M."/>
            <person name="Vasconcelos A.T."/>
            <person name="de Hoog S."/>
            <person name="de Camargo Z.P."/>
            <person name="Felipe M.S."/>
        </authorList>
    </citation>
    <scope>NUCLEOTIDE SEQUENCE [LARGE SCALE GENOMIC DNA]</scope>
    <source>
        <strain evidence="2 3">1099-18</strain>
    </source>
</reference>
<dbReference type="RefSeq" id="XP_016584515.1">
    <property type="nucleotide sequence ID" value="XM_016736801.1"/>
</dbReference>
<evidence type="ECO:0000313" key="2">
    <source>
        <dbReference type="EMBL" id="KJR81839.1"/>
    </source>
</evidence>
<dbReference type="OrthoDB" id="10547889at2759"/>
<proteinExistence type="predicted"/>
<dbReference type="VEuPathDB" id="FungiDB:SPSK_10348"/>
<dbReference type="GeneID" id="27672078"/>
<dbReference type="EMBL" id="AXCR01000011">
    <property type="protein sequence ID" value="KJR81839.1"/>
    <property type="molecule type" value="Genomic_DNA"/>
</dbReference>
<evidence type="ECO:0000256" key="1">
    <source>
        <dbReference type="SAM" id="MobiDB-lite"/>
    </source>
</evidence>
<evidence type="ECO:0000313" key="3">
    <source>
        <dbReference type="Proteomes" id="UP000033710"/>
    </source>
</evidence>
<dbReference type="AlphaFoldDB" id="A0A0F2LYA3"/>
<gene>
    <name evidence="2" type="ORF">SPSK_10348</name>
</gene>
<feature type="compositionally biased region" description="Acidic residues" evidence="1">
    <location>
        <begin position="104"/>
        <end position="167"/>
    </location>
</feature>
<sequence>MENPPIEKSKLGWLRVLEHVMVVVVTPEPPANSADSTLQVPSTVKMSTPKTQNRELLAKHLTSSGVGGYAAVIAPVVSTTADVPGLKWAPSGRRLVPQGRCDGAADDEAEAEDEMEDEMEDVSDETDEDNDDNDDEDNEDTEEGADEDTDEDTDEDADEDGVEDDTDTRDGLQRAAVAAPAPRRLLKPTIKENRMV</sequence>
<name>A0A0F2LYA3_SPOSC</name>
<accession>A0A0F2LYA3</accession>